<dbReference type="GO" id="GO:0043169">
    <property type="term" value="F:cation binding"/>
    <property type="evidence" value="ECO:0007669"/>
    <property type="project" value="InterPro"/>
</dbReference>
<dbReference type="FunFam" id="2.60.40.1180:FF:000002">
    <property type="entry name" value="1,4-alpha-glucan branching enzyme GlgB"/>
    <property type="match status" value="1"/>
</dbReference>
<accession>A0A0M7AU21</accession>
<dbReference type="NCBIfam" id="NF008967">
    <property type="entry name" value="PRK12313.1"/>
    <property type="match status" value="1"/>
</dbReference>
<keyword evidence="6 10" id="KW-0328">Glycosyltransferase</keyword>
<dbReference type="Pfam" id="PF22019">
    <property type="entry name" value="GlgB_N"/>
    <property type="match status" value="1"/>
</dbReference>
<evidence type="ECO:0000256" key="6">
    <source>
        <dbReference type="ARBA" id="ARBA00022676"/>
    </source>
</evidence>
<dbReference type="InterPro" id="IPR006407">
    <property type="entry name" value="GlgB"/>
</dbReference>
<evidence type="ECO:0000259" key="12">
    <source>
        <dbReference type="SMART" id="SM00642"/>
    </source>
</evidence>
<dbReference type="GeneID" id="97672598"/>
<keyword evidence="9 10" id="KW-0119">Carbohydrate metabolism</keyword>
<feature type="active site" description="Nucleophile" evidence="10 11">
    <location>
        <position position="410"/>
    </location>
</feature>
<dbReference type="RefSeq" id="WP_055120606.1">
    <property type="nucleotide sequence ID" value="NZ_CXWA01000010.1"/>
</dbReference>
<dbReference type="Gene3D" id="2.60.40.10">
    <property type="entry name" value="Immunoglobulins"/>
    <property type="match status" value="1"/>
</dbReference>
<evidence type="ECO:0000256" key="11">
    <source>
        <dbReference type="PIRSR" id="PIRSR000463-1"/>
    </source>
</evidence>
<keyword evidence="8 10" id="KW-0320">Glycogen biosynthesis</keyword>
<dbReference type="SUPFAM" id="SSF51445">
    <property type="entry name" value="(Trans)glycosidases"/>
    <property type="match status" value="1"/>
</dbReference>
<comment type="similarity">
    <text evidence="4 10">Belongs to the glycosyl hydrolase 13 family. GlgB subfamily.</text>
</comment>
<dbReference type="EC" id="2.4.1.18" evidence="10"/>
<dbReference type="SUPFAM" id="SSF81296">
    <property type="entry name" value="E set domains"/>
    <property type="match status" value="2"/>
</dbReference>
<evidence type="ECO:0000256" key="7">
    <source>
        <dbReference type="ARBA" id="ARBA00022679"/>
    </source>
</evidence>
<dbReference type="CDD" id="cd02855">
    <property type="entry name" value="E_set_GBE_prok_N"/>
    <property type="match status" value="1"/>
</dbReference>
<dbReference type="PANTHER" id="PTHR43651:SF3">
    <property type="entry name" value="1,4-ALPHA-GLUCAN-BRANCHING ENZYME"/>
    <property type="match status" value="1"/>
</dbReference>
<dbReference type="UniPathway" id="UPA00164"/>
<evidence type="ECO:0000256" key="8">
    <source>
        <dbReference type="ARBA" id="ARBA00023056"/>
    </source>
</evidence>
<dbReference type="PIRSF" id="PIRSF000463">
    <property type="entry name" value="GlgB"/>
    <property type="match status" value="1"/>
</dbReference>
<proteinExistence type="inferred from homology"/>
<protein>
    <recommendedName>
        <fullName evidence="10">1,4-alpha-glucan branching enzyme GlgB</fullName>
        <ecNumber evidence="10">2.4.1.18</ecNumber>
    </recommendedName>
    <alternativeName>
        <fullName evidence="10">1,4-alpha-D-glucan:1,4-alpha-D-glucan 6-glucosyl-transferase</fullName>
    </alternativeName>
    <alternativeName>
        <fullName evidence="10">Alpha-(1-&gt;4)-glucan branching enzyme</fullName>
    </alternativeName>
    <alternativeName>
        <fullName evidence="10">Glycogen branching enzyme</fullName>
        <shortName evidence="10">BE</shortName>
    </alternativeName>
</protein>
<dbReference type="InterPro" id="IPR054169">
    <property type="entry name" value="GlgB_N"/>
</dbReference>
<reference evidence="14" key="1">
    <citation type="submission" date="2015-07" db="EMBL/GenBank/DDBJ databases">
        <authorList>
            <person name="Rodrigo-Torres Lidia"/>
            <person name="Arahal R.David."/>
        </authorList>
    </citation>
    <scope>NUCLEOTIDE SEQUENCE [LARGE SCALE GENOMIC DNA]</scope>
    <source>
        <strain evidence="14">CECT 5096</strain>
    </source>
</reference>
<comment type="catalytic activity">
    <reaction evidence="1 10">
        <text>Transfers a segment of a (1-&gt;4)-alpha-D-glucan chain to a primary hydroxy group in a similar glucan chain.</text>
        <dbReference type="EC" id="2.4.1.18"/>
    </reaction>
</comment>
<dbReference type="SUPFAM" id="SSF51011">
    <property type="entry name" value="Glycosyl hydrolase domain"/>
    <property type="match status" value="1"/>
</dbReference>
<dbReference type="STRING" id="311410.LA5095_05327"/>
<keyword evidence="14" id="KW-1185">Reference proteome</keyword>
<evidence type="ECO:0000256" key="10">
    <source>
        <dbReference type="HAMAP-Rule" id="MF_00685"/>
    </source>
</evidence>
<dbReference type="OrthoDB" id="9800174at2"/>
<comment type="function">
    <text evidence="2 10">Catalyzes the formation of the alpha-1,6-glucosidic linkages in glycogen by scission of a 1,4-alpha-linked oligosaccharide from growing alpha-1,4-glucan chains and the subsequent attachment of the oligosaccharide to the alpha-1,6 position.</text>
</comment>
<organism evidence="13 14">
    <name type="scientific">Roseibium album</name>
    <dbReference type="NCBI Taxonomy" id="311410"/>
    <lineage>
        <taxon>Bacteria</taxon>
        <taxon>Pseudomonadati</taxon>
        <taxon>Pseudomonadota</taxon>
        <taxon>Alphaproteobacteria</taxon>
        <taxon>Hyphomicrobiales</taxon>
        <taxon>Stappiaceae</taxon>
        <taxon>Roseibium</taxon>
    </lineage>
</organism>
<feature type="domain" description="Glycosyl hydrolase family 13 catalytic" evidence="12">
    <location>
        <begin position="251"/>
        <end position="611"/>
    </location>
</feature>
<sequence length="733" mass="82856">MSAKGQGAFQELSRGSFDDPFSVLGLHEIDGMQCITVFHPDADAVEAIDVETGQSIAALVPQPDAHGVFHSSTDRTKRFAYSLRFTRGTESWDAGDAYRHGPVLGELDEYLIGEGSHLRLWEKLGAHIIDHEGVRGTHFAVWAPNAKRVSLIGDFNAWDGRRNVMRKTGGSGVWEIFMPGLADGTVYKFELQDDQGQLLPEKADPFGFGAEHPPRTASVVRDLHKYDWQDENWMKSRGARQRIDQPVSVYEVHLGSWRRIPEEDNRPLSYLENARDLVSYVKDMGFTHIELLPVSEHPFDGSWGYQPIGLFAPTIRYGTLDEFRTFVDACHRAGLGLIIDWVPGHFPEDKHGLGRFDGTPLYEHADPREGWHPDWRTFIYNYGRTEVQNFLIANALYWMREHHVDGLRVDAVASMLYRDYSRAEGEWVPNDQGGRENLEAIDFLKRTNTLVYADMDGVMTIAEESTAFPGVSIPVDAGGLGFGFKWNMGWMNDTLSYMQENPVHRKYHHNKIEFGFHYAFSENFVLPLSHDEVVHGKGSILDRMPGEGAEKFANLRAYYGFMWGHPGKKLLFMGSEFGQGWEWNHNESIGWHLLDDDQHKGVQTLVRDLNRVYAQTPALYQLDCKAEGFALVESNADESVFAWLRFDEERKRPVLVVCNFTPVGREGRRIGVPLKGRWTERLNTDAECYCGGGLGNLGGVVADEIAVTGQPFSLCLTLPPLSTVMFEFEAPDT</sequence>
<evidence type="ECO:0000313" key="13">
    <source>
        <dbReference type="EMBL" id="CTQ77906.1"/>
    </source>
</evidence>
<dbReference type="HAMAP" id="MF_00685">
    <property type="entry name" value="GlgB"/>
    <property type="match status" value="1"/>
</dbReference>
<dbReference type="InterPro" id="IPR004193">
    <property type="entry name" value="Glyco_hydro_13_N"/>
</dbReference>
<dbReference type="InterPro" id="IPR037439">
    <property type="entry name" value="Branching_enzy"/>
</dbReference>
<dbReference type="AlphaFoldDB" id="A0A0M7AU21"/>
<evidence type="ECO:0000256" key="2">
    <source>
        <dbReference type="ARBA" id="ARBA00002953"/>
    </source>
</evidence>
<dbReference type="NCBIfam" id="TIGR01515">
    <property type="entry name" value="branching_enzym"/>
    <property type="match status" value="1"/>
</dbReference>
<dbReference type="Pfam" id="PF02806">
    <property type="entry name" value="Alpha-amylase_C"/>
    <property type="match status" value="1"/>
</dbReference>
<comment type="pathway">
    <text evidence="3 10">Glycan biosynthesis; glycogen biosynthesis.</text>
</comment>
<dbReference type="InterPro" id="IPR044143">
    <property type="entry name" value="GlgB_N_E_set_prok"/>
</dbReference>
<evidence type="ECO:0000256" key="1">
    <source>
        <dbReference type="ARBA" id="ARBA00000826"/>
    </source>
</evidence>
<name>A0A0M7AU21_9HYPH</name>
<evidence type="ECO:0000256" key="5">
    <source>
        <dbReference type="ARBA" id="ARBA00022600"/>
    </source>
</evidence>
<dbReference type="GO" id="GO:0004553">
    <property type="term" value="F:hydrolase activity, hydrolyzing O-glycosyl compounds"/>
    <property type="evidence" value="ECO:0007669"/>
    <property type="project" value="InterPro"/>
</dbReference>
<feature type="active site" description="Proton donor" evidence="10 11">
    <location>
        <position position="463"/>
    </location>
</feature>
<evidence type="ECO:0000256" key="9">
    <source>
        <dbReference type="ARBA" id="ARBA00023277"/>
    </source>
</evidence>
<dbReference type="InterPro" id="IPR013783">
    <property type="entry name" value="Ig-like_fold"/>
</dbReference>
<dbReference type="EMBL" id="CXWC01000014">
    <property type="protein sequence ID" value="CTQ77906.1"/>
    <property type="molecule type" value="Genomic_DNA"/>
</dbReference>
<dbReference type="InterPro" id="IPR014756">
    <property type="entry name" value="Ig_E-set"/>
</dbReference>
<evidence type="ECO:0000256" key="4">
    <source>
        <dbReference type="ARBA" id="ARBA00009000"/>
    </source>
</evidence>
<gene>
    <name evidence="10 13" type="primary">glgB</name>
    <name evidence="13" type="ORF">LA5096_05345</name>
</gene>
<dbReference type="InterPro" id="IPR006048">
    <property type="entry name" value="A-amylase/branching_C"/>
</dbReference>
<dbReference type="SMART" id="SM00642">
    <property type="entry name" value="Aamy"/>
    <property type="match status" value="1"/>
</dbReference>
<dbReference type="InterPro" id="IPR013780">
    <property type="entry name" value="Glyco_hydro_b"/>
</dbReference>
<dbReference type="NCBIfam" id="NF003811">
    <property type="entry name" value="PRK05402.1"/>
    <property type="match status" value="1"/>
</dbReference>
<dbReference type="InterPro" id="IPR006047">
    <property type="entry name" value="GH13_cat_dom"/>
</dbReference>
<dbReference type="Pfam" id="PF02922">
    <property type="entry name" value="CBM_48"/>
    <property type="match status" value="1"/>
</dbReference>
<dbReference type="Gene3D" id="2.60.40.1180">
    <property type="entry name" value="Golgi alpha-mannosidase II"/>
    <property type="match status" value="1"/>
</dbReference>
<dbReference type="Gene3D" id="3.20.20.80">
    <property type="entry name" value="Glycosidases"/>
    <property type="match status" value="1"/>
</dbReference>
<dbReference type="GO" id="GO:0005829">
    <property type="term" value="C:cytosol"/>
    <property type="evidence" value="ECO:0007669"/>
    <property type="project" value="TreeGrafter"/>
</dbReference>
<dbReference type="Proteomes" id="UP000049983">
    <property type="component" value="Unassembled WGS sequence"/>
</dbReference>
<dbReference type="InterPro" id="IPR017853">
    <property type="entry name" value="GH"/>
</dbReference>
<dbReference type="Pfam" id="PF00128">
    <property type="entry name" value="Alpha-amylase"/>
    <property type="match status" value="1"/>
</dbReference>
<dbReference type="PANTHER" id="PTHR43651">
    <property type="entry name" value="1,4-ALPHA-GLUCAN-BRANCHING ENZYME"/>
    <property type="match status" value="1"/>
</dbReference>
<dbReference type="FunFam" id="2.60.40.10:FF:000169">
    <property type="entry name" value="1,4-alpha-glucan branching enzyme GlgB"/>
    <property type="match status" value="1"/>
</dbReference>
<dbReference type="CDD" id="cd11322">
    <property type="entry name" value="AmyAc_Glg_BE"/>
    <property type="match status" value="1"/>
</dbReference>
<keyword evidence="7 10" id="KW-0808">Transferase</keyword>
<keyword evidence="5 10" id="KW-0321">Glycogen metabolism</keyword>
<evidence type="ECO:0000256" key="3">
    <source>
        <dbReference type="ARBA" id="ARBA00004964"/>
    </source>
</evidence>
<evidence type="ECO:0000313" key="14">
    <source>
        <dbReference type="Proteomes" id="UP000049983"/>
    </source>
</evidence>
<dbReference type="FunFam" id="3.20.20.80:FF:000003">
    <property type="entry name" value="1,4-alpha-glucan branching enzyme GlgB"/>
    <property type="match status" value="1"/>
</dbReference>
<dbReference type="GO" id="GO:0005978">
    <property type="term" value="P:glycogen biosynthetic process"/>
    <property type="evidence" value="ECO:0007669"/>
    <property type="project" value="UniProtKB-UniRule"/>
</dbReference>
<comment type="subunit">
    <text evidence="10">Monomer.</text>
</comment>
<dbReference type="GO" id="GO:0003844">
    <property type="term" value="F:1,4-alpha-glucan branching enzyme activity"/>
    <property type="evidence" value="ECO:0007669"/>
    <property type="project" value="UniProtKB-UniRule"/>
</dbReference>